<feature type="domain" description="SbsA Ig-like" evidence="3">
    <location>
        <begin position="143"/>
        <end position="234"/>
    </location>
</feature>
<protein>
    <submittedName>
        <fullName evidence="4">Ig-like domain-containing protein</fullName>
    </submittedName>
</protein>
<evidence type="ECO:0000256" key="1">
    <source>
        <dbReference type="ARBA" id="ARBA00022729"/>
    </source>
</evidence>
<feature type="chain" id="PRO_5011722106" evidence="2">
    <location>
        <begin position="25"/>
        <end position="785"/>
    </location>
</feature>
<dbReference type="InterPro" id="IPR014755">
    <property type="entry name" value="Cu-Rt/internalin_Ig-like"/>
</dbReference>
<evidence type="ECO:0000313" key="5">
    <source>
        <dbReference type="Proteomes" id="UP000198915"/>
    </source>
</evidence>
<dbReference type="Gene3D" id="2.60.40.1220">
    <property type="match status" value="4"/>
</dbReference>
<dbReference type="AlphaFoldDB" id="A0A1I3UPM5"/>
<dbReference type="RefSeq" id="WP_092268237.1">
    <property type="nucleotide sequence ID" value="NZ_FORT01000006.1"/>
</dbReference>
<keyword evidence="5" id="KW-1185">Reference proteome</keyword>
<feature type="signal peptide" evidence="2">
    <location>
        <begin position="1"/>
        <end position="24"/>
    </location>
</feature>
<dbReference type="STRING" id="1884381.SAMN05518846_10619"/>
<feature type="domain" description="SbsA Ig-like" evidence="3">
    <location>
        <begin position="238"/>
        <end position="331"/>
    </location>
</feature>
<name>A0A1I3UPM5_9BACL</name>
<proteinExistence type="predicted"/>
<dbReference type="InterPro" id="IPR032812">
    <property type="entry name" value="SbsA_Ig"/>
</dbReference>
<evidence type="ECO:0000259" key="3">
    <source>
        <dbReference type="Pfam" id="PF13205"/>
    </source>
</evidence>
<sequence length="785" mass="80149">MNKKVALSVLSATVFASMAASAFAAPKSGLYIGGNVDKYYSMNTLLGGMSSSALDQFSTEIGSAGFSNLIYVDFDGKGASIAEIMSATDFDSVKKDLTADKFEGVYSNIKADGSADGTYDPRNDAIDTPTGDLKVESVSAINAAKLTINFTQEMDATSVTTPANYLLDGVDLGQTAWGLSASDFKLSTDKKSVTINLKLNKALTNNKQYRLQVTKAVTNKAGQAIPAYDQFFNFADSAAPTVTTTAYTEADTTFTINFSEPLAANANTKVKVYDENNNDITGSLVSIASTQDKITVAASSLTAGKTYRVVMQGATDLSGNYFAGNKVEYTFKKEAVDTTKPTVVSLDAVSTKVVRAVFSEPVFIGAASKIAEVSLDGEDLSATPGAPTTTAVTAAANLTAAGNAVDVNGDGKTWDIAVVASGGTGLTGLHTVALTKVFDLQNNEIAAAYSKLVQFNADTTAPAVVSSTTAGTKLFLTVDEDATLAGATAITVLTPESVETSATVTPAYDNGNKKVVVIDLGATASKAGAYTVTLPKGLISDASGNSKAYTVSANFSPADTGKPTLYMTGSPATIDAGAVVQGTGNNIITVRFSEPVSATALDVNNYTVNGQKVFKSAVFTNSTKDTVKLTLNDNAISASGDLLVGVSGVADVAGNVMDAVTTIESLKENTAPTIASAKITSSTTITLTFSEAVTSGTASTGVIDEDDFNVYVAGSKVALASGASVANGVGANTLVLTLAAPITDLSKAIEVEASADSDVVDADKAGSGAAATGNALASGKVTVTQ</sequence>
<dbReference type="EMBL" id="FORT01000006">
    <property type="protein sequence ID" value="SFJ83727.1"/>
    <property type="molecule type" value="Genomic_DNA"/>
</dbReference>
<evidence type="ECO:0000256" key="2">
    <source>
        <dbReference type="SAM" id="SignalP"/>
    </source>
</evidence>
<organism evidence="4 5">
    <name type="scientific">Brevibacillus centrosporus</name>
    <dbReference type="NCBI Taxonomy" id="54910"/>
    <lineage>
        <taxon>Bacteria</taxon>
        <taxon>Bacillati</taxon>
        <taxon>Bacillota</taxon>
        <taxon>Bacilli</taxon>
        <taxon>Bacillales</taxon>
        <taxon>Paenibacillaceae</taxon>
        <taxon>Brevibacillus</taxon>
    </lineage>
</organism>
<reference evidence="5" key="1">
    <citation type="submission" date="2016-10" db="EMBL/GenBank/DDBJ databases">
        <authorList>
            <person name="Varghese N."/>
            <person name="Submissions S."/>
        </authorList>
    </citation>
    <scope>NUCLEOTIDE SEQUENCE [LARGE SCALE GENOMIC DNA]</scope>
    <source>
        <strain evidence="5">OK042</strain>
    </source>
</reference>
<dbReference type="Pfam" id="PF13205">
    <property type="entry name" value="Big_5"/>
    <property type="match status" value="2"/>
</dbReference>
<dbReference type="Proteomes" id="UP000198915">
    <property type="component" value="Unassembled WGS sequence"/>
</dbReference>
<accession>A0A1I3UPM5</accession>
<evidence type="ECO:0000313" key="4">
    <source>
        <dbReference type="EMBL" id="SFJ83727.1"/>
    </source>
</evidence>
<keyword evidence="1 2" id="KW-0732">Signal</keyword>
<gene>
    <name evidence="4" type="ORF">SAMN05518846_10619</name>
</gene>